<name>A0A1Y4QN81_9FIRM</name>
<protein>
    <submittedName>
        <fullName evidence="3">Phosphoesterase</fullName>
    </submittedName>
</protein>
<dbReference type="SUPFAM" id="SSF56300">
    <property type="entry name" value="Metallo-dependent phosphatases"/>
    <property type="match status" value="1"/>
</dbReference>
<dbReference type="GO" id="GO:0016787">
    <property type="term" value="F:hydrolase activity"/>
    <property type="evidence" value="ECO:0007669"/>
    <property type="project" value="InterPro"/>
</dbReference>
<reference evidence="4" key="1">
    <citation type="submission" date="2017-04" db="EMBL/GenBank/DDBJ databases">
        <title>Function of individual gut microbiota members based on whole genome sequencing of pure cultures obtained from chicken caecum.</title>
        <authorList>
            <person name="Medvecky M."/>
            <person name="Cejkova D."/>
            <person name="Polansky O."/>
            <person name="Karasova D."/>
            <person name="Kubasova T."/>
            <person name="Cizek A."/>
            <person name="Rychlik I."/>
        </authorList>
    </citation>
    <scope>NUCLEOTIDE SEQUENCE [LARGE SCALE GENOMIC DNA]</scope>
    <source>
        <strain evidence="4">An149</strain>
    </source>
</reference>
<dbReference type="InterPro" id="IPR051158">
    <property type="entry name" value="Metallophosphoesterase_sf"/>
</dbReference>
<evidence type="ECO:0000313" key="4">
    <source>
        <dbReference type="Proteomes" id="UP000196258"/>
    </source>
</evidence>
<dbReference type="AlphaFoldDB" id="A0A1Y4QN81"/>
<dbReference type="EMBL" id="NFLB01000003">
    <property type="protein sequence ID" value="OUQ05982.1"/>
    <property type="molecule type" value="Genomic_DNA"/>
</dbReference>
<keyword evidence="1" id="KW-0472">Membrane</keyword>
<keyword evidence="1" id="KW-1133">Transmembrane helix</keyword>
<dbReference type="PANTHER" id="PTHR31302:SF0">
    <property type="entry name" value="TRANSMEMBRANE PROTEIN WITH METALLOPHOSPHOESTERASE DOMAIN"/>
    <property type="match status" value="1"/>
</dbReference>
<dbReference type="InterPro" id="IPR004843">
    <property type="entry name" value="Calcineurin-like_PHP"/>
</dbReference>
<dbReference type="Pfam" id="PF00149">
    <property type="entry name" value="Metallophos"/>
    <property type="match status" value="1"/>
</dbReference>
<dbReference type="RefSeq" id="WP_087255257.1">
    <property type="nucleotide sequence ID" value="NZ_NFLB01000003.1"/>
</dbReference>
<proteinExistence type="predicted"/>
<comment type="caution">
    <text evidence="3">The sequence shown here is derived from an EMBL/GenBank/DDBJ whole genome shotgun (WGS) entry which is preliminary data.</text>
</comment>
<feature type="domain" description="Calcineurin-like phosphoesterase" evidence="2">
    <location>
        <begin position="56"/>
        <end position="192"/>
    </location>
</feature>
<evidence type="ECO:0000313" key="3">
    <source>
        <dbReference type="EMBL" id="OUQ05982.1"/>
    </source>
</evidence>
<feature type="transmembrane region" description="Helical" evidence="1">
    <location>
        <begin position="7"/>
        <end position="27"/>
    </location>
</feature>
<organism evidence="3 4">
    <name type="scientific">Thomasclavelia spiroformis</name>
    <dbReference type="NCBI Taxonomy" id="29348"/>
    <lineage>
        <taxon>Bacteria</taxon>
        <taxon>Bacillati</taxon>
        <taxon>Bacillota</taxon>
        <taxon>Erysipelotrichia</taxon>
        <taxon>Erysipelotrichales</taxon>
        <taxon>Coprobacillaceae</taxon>
        <taxon>Thomasclavelia</taxon>
    </lineage>
</organism>
<gene>
    <name evidence="3" type="ORF">B5E91_04015</name>
</gene>
<keyword evidence="1" id="KW-0812">Transmembrane</keyword>
<sequence>MRKKTRIIKFLIFIIIIIIGSLGYYHARYIAPNDYKIKRTTINNKRLPKEFEDFEIAFISDINLKNTNDLDRLDNIISTLNKQQVEMVIFGGDLFDSNPFDNDEVINLLSKIKSSYGKFAVLGEKDLASLNDVSVILNEGGFEILHNEYRPIYYNNAVIGLFGLESSGNVAGLINENNQDVYKLVAVHEPDYFDETSESDIALQLSGHTMGGYVYLPGIEGLLKKIYNVNYVHGYHEKNNSQLIISNGLSLESNVNFRLFCPNQIDIICLKR</sequence>
<dbReference type="PANTHER" id="PTHR31302">
    <property type="entry name" value="TRANSMEMBRANE PROTEIN WITH METALLOPHOSPHOESTERASE DOMAIN-RELATED"/>
    <property type="match status" value="1"/>
</dbReference>
<accession>A0A1Y4QN81</accession>
<evidence type="ECO:0000256" key="1">
    <source>
        <dbReference type="SAM" id="Phobius"/>
    </source>
</evidence>
<dbReference type="InterPro" id="IPR029052">
    <property type="entry name" value="Metallo-depent_PP-like"/>
</dbReference>
<evidence type="ECO:0000259" key="2">
    <source>
        <dbReference type="Pfam" id="PF00149"/>
    </source>
</evidence>
<dbReference type="Gene3D" id="3.60.21.10">
    <property type="match status" value="1"/>
</dbReference>
<dbReference type="Proteomes" id="UP000196258">
    <property type="component" value="Unassembled WGS sequence"/>
</dbReference>